<sequence>MVLWIFGYGSLVWQAGFDYDERVIGFIKGYERVFHQGSTDHRGTRERPGRAVTIEPQEGTVCYLDIREKQYDIKAYVDLYTDDASALPTICGVLVYIASPDKIKNRNYLGPAPLDQMANQIAKAIGPSGPNYEYLFRLEEALQDIGHADEGIIKLANEVRKLLAESNGSI</sequence>
<proteinExistence type="predicted"/>
<gene>
    <name evidence="1" type="ORF">O6H91_06G030300</name>
</gene>
<evidence type="ECO:0000313" key="2">
    <source>
        <dbReference type="Proteomes" id="UP001162992"/>
    </source>
</evidence>
<keyword evidence="2" id="KW-1185">Reference proteome</keyword>
<protein>
    <submittedName>
        <fullName evidence="1">Uncharacterized protein</fullName>
    </submittedName>
</protein>
<comment type="caution">
    <text evidence="1">The sequence shown here is derived from an EMBL/GenBank/DDBJ whole genome shotgun (WGS) entry which is preliminary data.</text>
</comment>
<evidence type="ECO:0000313" key="1">
    <source>
        <dbReference type="EMBL" id="KAJ7551820.1"/>
    </source>
</evidence>
<organism evidence="1 2">
    <name type="scientific">Diphasiastrum complanatum</name>
    <name type="common">Issler's clubmoss</name>
    <name type="synonym">Lycopodium complanatum</name>
    <dbReference type="NCBI Taxonomy" id="34168"/>
    <lineage>
        <taxon>Eukaryota</taxon>
        <taxon>Viridiplantae</taxon>
        <taxon>Streptophyta</taxon>
        <taxon>Embryophyta</taxon>
        <taxon>Tracheophyta</taxon>
        <taxon>Lycopodiopsida</taxon>
        <taxon>Lycopodiales</taxon>
        <taxon>Lycopodiaceae</taxon>
        <taxon>Lycopodioideae</taxon>
        <taxon>Diphasiastrum</taxon>
    </lineage>
</organism>
<dbReference type="EMBL" id="CM055097">
    <property type="protein sequence ID" value="KAJ7551820.1"/>
    <property type="molecule type" value="Genomic_DNA"/>
</dbReference>
<accession>A0ACC2DC07</accession>
<dbReference type="Proteomes" id="UP001162992">
    <property type="component" value="Chromosome 6"/>
</dbReference>
<reference evidence="2" key="1">
    <citation type="journal article" date="2024" name="Proc. Natl. Acad. Sci. U.S.A.">
        <title>Extraordinary preservation of gene collinearity over three hundred million years revealed in homosporous lycophytes.</title>
        <authorList>
            <person name="Li C."/>
            <person name="Wickell D."/>
            <person name="Kuo L.Y."/>
            <person name="Chen X."/>
            <person name="Nie B."/>
            <person name="Liao X."/>
            <person name="Peng D."/>
            <person name="Ji J."/>
            <person name="Jenkins J."/>
            <person name="Williams M."/>
            <person name="Shu S."/>
            <person name="Plott C."/>
            <person name="Barry K."/>
            <person name="Rajasekar S."/>
            <person name="Grimwood J."/>
            <person name="Han X."/>
            <person name="Sun S."/>
            <person name="Hou Z."/>
            <person name="He W."/>
            <person name="Dai G."/>
            <person name="Sun C."/>
            <person name="Schmutz J."/>
            <person name="Leebens-Mack J.H."/>
            <person name="Li F.W."/>
            <person name="Wang L."/>
        </authorList>
    </citation>
    <scope>NUCLEOTIDE SEQUENCE [LARGE SCALE GENOMIC DNA]</scope>
    <source>
        <strain evidence="2">cv. PW_Plant_1</strain>
    </source>
</reference>
<name>A0ACC2DC07_DIPCM</name>